<feature type="domain" description="ABC transporter" evidence="8">
    <location>
        <begin position="4"/>
        <end position="270"/>
    </location>
</feature>
<evidence type="ECO:0000256" key="7">
    <source>
        <dbReference type="ARBA" id="ARBA00023136"/>
    </source>
</evidence>
<comment type="similarity">
    <text evidence="2">Belongs to the ABC transporter superfamily.</text>
</comment>
<evidence type="ECO:0000256" key="4">
    <source>
        <dbReference type="ARBA" id="ARBA00022475"/>
    </source>
</evidence>
<evidence type="ECO:0000256" key="5">
    <source>
        <dbReference type="ARBA" id="ARBA00022741"/>
    </source>
</evidence>
<evidence type="ECO:0000313" key="9">
    <source>
        <dbReference type="EMBL" id="APT55966.1"/>
    </source>
</evidence>
<keyword evidence="3" id="KW-0813">Transport</keyword>
<dbReference type="eggNOG" id="COG4172">
    <property type="taxonomic scope" value="Bacteria"/>
</dbReference>
<accession>A0A1L7AB01</accession>
<dbReference type="NCBIfam" id="TIGR01727">
    <property type="entry name" value="oligo_HPY"/>
    <property type="match status" value="1"/>
</dbReference>
<dbReference type="SUPFAM" id="SSF52540">
    <property type="entry name" value="P-loop containing nucleoside triphosphate hydrolases"/>
    <property type="match status" value="1"/>
</dbReference>
<keyword evidence="5" id="KW-0547">Nucleotide-binding</keyword>
<proteinExistence type="inferred from homology"/>
<protein>
    <submittedName>
        <fullName evidence="9">ABC transporter ATP-binding protein</fullName>
    </submittedName>
</protein>
<dbReference type="AlphaFoldDB" id="A0A1L7AB01"/>
<reference evidence="10 12" key="2">
    <citation type="journal article" date="2019" name="Microb. Pathog.">
        <title>Comparison of VITEK 2, MALDI-TOF MS, 16S rRNA gene sequencing, and whole-genome sequencing for identification of Roseomonas mucosa.</title>
        <authorList>
            <person name="Rudolph W.W."/>
            <person name="Gunzer F."/>
            <person name="Trauth M."/>
            <person name="Bunk B."/>
            <person name="Bigge R."/>
            <person name="Schrottner P."/>
        </authorList>
    </citation>
    <scope>NUCLEOTIDE SEQUENCE [LARGE SCALE GENOMIC DNA]</scope>
    <source>
        <strain evidence="10 12">DSM 103800</strain>
    </source>
</reference>
<dbReference type="InterPro" id="IPR013563">
    <property type="entry name" value="Oligopep_ABC_C"/>
</dbReference>
<keyword evidence="6 9" id="KW-0067">ATP-binding</keyword>
<keyword evidence="7" id="KW-0472">Membrane</keyword>
<reference evidence="10" key="3">
    <citation type="submission" date="2023-09" db="EMBL/GenBank/DDBJ databases">
        <authorList>
            <person name="Schober I."/>
            <person name="Bunk B."/>
        </authorList>
    </citation>
    <scope>NUCLEOTIDE SEQUENCE</scope>
    <source>
        <strain evidence="10">DSM 103800</strain>
    </source>
</reference>
<dbReference type="STRING" id="257708.RGI145_01400"/>
<dbReference type="InterPro" id="IPR027417">
    <property type="entry name" value="P-loop_NTPase"/>
</dbReference>
<dbReference type="GO" id="GO:0015833">
    <property type="term" value="P:peptide transport"/>
    <property type="evidence" value="ECO:0007669"/>
    <property type="project" value="InterPro"/>
</dbReference>
<dbReference type="CDD" id="cd03257">
    <property type="entry name" value="ABC_NikE_OppD_transporters"/>
    <property type="match status" value="1"/>
</dbReference>
<dbReference type="PANTHER" id="PTHR43297:SF2">
    <property type="entry name" value="DIPEPTIDE TRANSPORT ATP-BINDING PROTEIN DPPD"/>
    <property type="match status" value="1"/>
</dbReference>
<dbReference type="RefSeq" id="WP_075796923.1">
    <property type="nucleotide sequence ID" value="NZ_CP015583.1"/>
</dbReference>
<dbReference type="SMART" id="SM00382">
    <property type="entry name" value="AAA"/>
    <property type="match status" value="1"/>
</dbReference>
<sequence length="346" mass="37309">MALLEIRDLHLAMRSFEGEAHVLNGIDLTVERGEIWGIVGETGCGKSLTGLSVSRLVPSPPARYIRGEIRFEGRDLLRASEEEMRALRGRRIGMIFQDPTTNLNPVFTIGEQITDVALHAGRADPGLLGLAPGASRRAMRQAARRRAVEALEEVGIPDAAARLADYPHQFSGGMRQRVLIAMALAGRPDLLIADEPTTALDVSVQAQILRLIHDLVREHRLGVLFITHNLGVVAQLCTHVAVMYAGNVAEAGPVREVLKHPVHPYTRALMAAVPTAGTRRGELQGLPGTVPNLIAPPPGCRFATRCPWAEPACNAALPPMERFGSHPDTGHEAACLVAARAREEAA</sequence>
<dbReference type="EMBL" id="CP015583">
    <property type="protein sequence ID" value="APT55966.1"/>
    <property type="molecule type" value="Genomic_DNA"/>
</dbReference>
<evidence type="ECO:0000256" key="6">
    <source>
        <dbReference type="ARBA" id="ARBA00022840"/>
    </source>
</evidence>
<evidence type="ECO:0000313" key="11">
    <source>
        <dbReference type="Proteomes" id="UP000185494"/>
    </source>
</evidence>
<keyword evidence="4" id="KW-1003">Cell membrane</keyword>
<dbReference type="GO" id="GO:0005524">
    <property type="term" value="F:ATP binding"/>
    <property type="evidence" value="ECO:0007669"/>
    <property type="project" value="UniProtKB-KW"/>
</dbReference>
<dbReference type="InterPro" id="IPR017871">
    <property type="entry name" value="ABC_transporter-like_CS"/>
</dbReference>
<dbReference type="Pfam" id="PF08352">
    <property type="entry name" value="oligo_HPY"/>
    <property type="match status" value="1"/>
</dbReference>
<dbReference type="Pfam" id="PF00005">
    <property type="entry name" value="ABC_tran"/>
    <property type="match status" value="1"/>
</dbReference>
<comment type="subcellular location">
    <subcellularLocation>
        <location evidence="1">Cell inner membrane</location>
        <topology evidence="1">Peripheral membrane protein</topology>
    </subcellularLocation>
</comment>
<evidence type="ECO:0000259" key="8">
    <source>
        <dbReference type="PROSITE" id="PS50893"/>
    </source>
</evidence>
<dbReference type="Proteomes" id="UP000185494">
    <property type="component" value="Chromosome 1"/>
</dbReference>
<reference evidence="9 11" key="1">
    <citation type="submission" date="2016-05" db="EMBL/GenBank/DDBJ databases">
        <title>Complete Genome and Methylome Analysis of Psychrotrophic Bacterial Isolates from Antarctic Lake Untersee.</title>
        <authorList>
            <person name="Fomenkov A."/>
            <person name="Akimov V.N."/>
            <person name="Vasilyeva L.V."/>
            <person name="Andersen D."/>
            <person name="Vincze T."/>
            <person name="Roberts R.J."/>
        </authorList>
    </citation>
    <scope>NUCLEOTIDE SEQUENCE [LARGE SCALE GENOMIC DNA]</scope>
    <source>
        <strain evidence="9 11">U14-5</strain>
    </source>
</reference>
<dbReference type="Proteomes" id="UP001258945">
    <property type="component" value="Unassembled WGS sequence"/>
</dbReference>
<evidence type="ECO:0000256" key="1">
    <source>
        <dbReference type="ARBA" id="ARBA00004417"/>
    </source>
</evidence>
<dbReference type="GO" id="GO:0016887">
    <property type="term" value="F:ATP hydrolysis activity"/>
    <property type="evidence" value="ECO:0007669"/>
    <property type="project" value="InterPro"/>
</dbReference>
<dbReference type="InterPro" id="IPR003439">
    <property type="entry name" value="ABC_transporter-like_ATP-bd"/>
</dbReference>
<gene>
    <name evidence="9" type="ORF">RGI145_01400</name>
    <name evidence="10" type="ORF">RQ831_04855</name>
</gene>
<dbReference type="PROSITE" id="PS00211">
    <property type="entry name" value="ABC_TRANSPORTER_1"/>
    <property type="match status" value="1"/>
</dbReference>
<dbReference type="Gene3D" id="3.40.50.300">
    <property type="entry name" value="P-loop containing nucleotide triphosphate hydrolases"/>
    <property type="match status" value="1"/>
</dbReference>
<dbReference type="KEGG" id="rgi:RGI145_01400"/>
<dbReference type="InterPro" id="IPR003593">
    <property type="entry name" value="AAA+_ATPase"/>
</dbReference>
<dbReference type="EMBL" id="JAVVDO010000005">
    <property type="protein sequence ID" value="MDT8330372.1"/>
    <property type="molecule type" value="Genomic_DNA"/>
</dbReference>
<evidence type="ECO:0000313" key="12">
    <source>
        <dbReference type="Proteomes" id="UP001258945"/>
    </source>
</evidence>
<evidence type="ECO:0000256" key="3">
    <source>
        <dbReference type="ARBA" id="ARBA00022448"/>
    </source>
</evidence>
<dbReference type="InterPro" id="IPR050388">
    <property type="entry name" value="ABC_Ni/Peptide_Import"/>
</dbReference>
<name>A0A1L7AB01_9PROT</name>
<evidence type="ECO:0000313" key="10">
    <source>
        <dbReference type="EMBL" id="MDT8330372.1"/>
    </source>
</evidence>
<dbReference type="FunFam" id="3.40.50.300:FF:000016">
    <property type="entry name" value="Oligopeptide ABC transporter ATP-binding component"/>
    <property type="match status" value="1"/>
</dbReference>
<dbReference type="GO" id="GO:0005886">
    <property type="term" value="C:plasma membrane"/>
    <property type="evidence" value="ECO:0007669"/>
    <property type="project" value="UniProtKB-SubCell"/>
</dbReference>
<dbReference type="PANTHER" id="PTHR43297">
    <property type="entry name" value="OLIGOPEPTIDE TRANSPORT ATP-BINDING PROTEIN APPD"/>
    <property type="match status" value="1"/>
</dbReference>
<organism evidence="9 11">
    <name type="scientific">Roseomonas gilardii</name>
    <dbReference type="NCBI Taxonomy" id="257708"/>
    <lineage>
        <taxon>Bacteria</taxon>
        <taxon>Pseudomonadati</taxon>
        <taxon>Pseudomonadota</taxon>
        <taxon>Alphaproteobacteria</taxon>
        <taxon>Acetobacterales</taxon>
        <taxon>Roseomonadaceae</taxon>
        <taxon>Roseomonas</taxon>
    </lineage>
</organism>
<evidence type="ECO:0000256" key="2">
    <source>
        <dbReference type="ARBA" id="ARBA00005417"/>
    </source>
</evidence>
<keyword evidence="12" id="KW-1185">Reference proteome</keyword>
<dbReference type="GO" id="GO:0055085">
    <property type="term" value="P:transmembrane transport"/>
    <property type="evidence" value="ECO:0007669"/>
    <property type="project" value="UniProtKB-ARBA"/>
</dbReference>
<dbReference type="PROSITE" id="PS50893">
    <property type="entry name" value="ABC_TRANSPORTER_2"/>
    <property type="match status" value="1"/>
</dbReference>